<dbReference type="EMBL" id="PVSZ01000013">
    <property type="protein sequence ID" value="PRT69917.1"/>
    <property type="molecule type" value="Genomic_DNA"/>
</dbReference>
<reference evidence="1 2" key="1">
    <citation type="journal article" date="1993" name="J. Dent. Res.">
        <title>The isolation and characterization of milleri group streptococci from dental periapical abscesses.</title>
        <authorList>
            <person name="Fisher L.E."/>
            <person name="Russell R.R."/>
        </authorList>
    </citation>
    <scope>NUCLEOTIDE SEQUENCE [LARGE SCALE GENOMIC DNA]</scope>
    <source>
        <strain evidence="1 2">OUP21</strain>
    </source>
</reference>
<sequence length="356" mass="41007">MTDSNKVKKVEKDSIKIGFDSSTNLSEKIKLGQNTTAISVLSDTFSNFQATVNSNIISGLIVTSNALSVSKLVNITNLTTPIASLASSIQMDKNAINAMSEVIASYNKMLSSTHLQAIQNIAESAKNLIASYQIDYSKIFSGINELLKSLPSIYTQEEIEQIIFRVQLLAENGWVIYFRDKNVYQRILTEEWNTLEDEWIEMLRDKLKNEDFIIDLQNSPCYSAPLVKSMVDCYFNRNFYAAYTLGSLAIDGALNRISEMTSLEKKIPVGHRAIKEIDNIFIDKSFSDVGLMHWLYRFFKDTNRFTLDEPNRHMIGHGRWEKEIEEQEFLKLFNAMLYICDEYDYWEEVIRYEQNN</sequence>
<protein>
    <submittedName>
        <fullName evidence="1">Uncharacterized protein</fullName>
    </submittedName>
</protein>
<accession>A0A2T0G1H7</accession>
<organism evidence="1 2">
    <name type="scientific">Streptococcus anginosus</name>
    <dbReference type="NCBI Taxonomy" id="1328"/>
    <lineage>
        <taxon>Bacteria</taxon>
        <taxon>Bacillati</taxon>
        <taxon>Bacillota</taxon>
        <taxon>Bacilli</taxon>
        <taxon>Lactobacillales</taxon>
        <taxon>Streptococcaceae</taxon>
        <taxon>Streptococcus</taxon>
        <taxon>Streptococcus anginosus group</taxon>
    </lineage>
</organism>
<evidence type="ECO:0000313" key="1">
    <source>
        <dbReference type="EMBL" id="PRT69917.1"/>
    </source>
</evidence>
<dbReference type="Proteomes" id="UP000238573">
    <property type="component" value="Unassembled WGS sequence"/>
</dbReference>
<name>A0A2T0G1H7_STRAP</name>
<evidence type="ECO:0000313" key="2">
    <source>
        <dbReference type="Proteomes" id="UP000238573"/>
    </source>
</evidence>
<comment type="caution">
    <text evidence="1">The sequence shown here is derived from an EMBL/GenBank/DDBJ whole genome shotgun (WGS) entry which is preliminary data.</text>
</comment>
<dbReference type="RefSeq" id="WP_106384410.1">
    <property type="nucleotide sequence ID" value="NZ_JAASIE010000003.1"/>
</dbReference>
<gene>
    <name evidence="1" type="ORF">C6A27_06395</name>
</gene>
<dbReference type="AlphaFoldDB" id="A0A2T0G1H7"/>
<proteinExistence type="predicted"/>